<name>A0A8K0FWJ0_IGNLU</name>
<reference evidence="2" key="1">
    <citation type="submission" date="2019-08" db="EMBL/GenBank/DDBJ databases">
        <title>The genome of the North American firefly Photinus pyralis.</title>
        <authorList>
            <consortium name="Photinus pyralis genome working group"/>
            <person name="Fallon T.R."/>
            <person name="Sander Lower S.E."/>
            <person name="Weng J.-K."/>
        </authorList>
    </citation>
    <scope>NUCLEOTIDE SEQUENCE</scope>
    <source>
        <strain evidence="2">TRF0915ILg1</strain>
        <tissue evidence="2">Whole body</tissue>
    </source>
</reference>
<dbReference type="AlphaFoldDB" id="A0A8K0FWJ0"/>
<feature type="region of interest" description="Disordered" evidence="1">
    <location>
        <begin position="1"/>
        <end position="69"/>
    </location>
</feature>
<gene>
    <name evidence="2" type="ORF">ILUMI_24593</name>
</gene>
<dbReference type="EMBL" id="VTPC01090721">
    <property type="protein sequence ID" value="KAF2881580.1"/>
    <property type="molecule type" value="Genomic_DNA"/>
</dbReference>
<proteinExistence type="predicted"/>
<keyword evidence="3" id="KW-1185">Reference proteome</keyword>
<comment type="caution">
    <text evidence="2">The sequence shown here is derived from an EMBL/GenBank/DDBJ whole genome shotgun (WGS) entry which is preliminary data.</text>
</comment>
<feature type="compositionally biased region" description="Basic and acidic residues" evidence="1">
    <location>
        <begin position="21"/>
        <end position="42"/>
    </location>
</feature>
<organism evidence="2 3">
    <name type="scientific">Ignelater luminosus</name>
    <name type="common">Cucubano</name>
    <name type="synonym">Pyrophorus luminosus</name>
    <dbReference type="NCBI Taxonomy" id="2038154"/>
    <lineage>
        <taxon>Eukaryota</taxon>
        <taxon>Metazoa</taxon>
        <taxon>Ecdysozoa</taxon>
        <taxon>Arthropoda</taxon>
        <taxon>Hexapoda</taxon>
        <taxon>Insecta</taxon>
        <taxon>Pterygota</taxon>
        <taxon>Neoptera</taxon>
        <taxon>Endopterygota</taxon>
        <taxon>Coleoptera</taxon>
        <taxon>Polyphaga</taxon>
        <taxon>Elateriformia</taxon>
        <taxon>Elateroidea</taxon>
        <taxon>Elateridae</taxon>
        <taxon>Agrypninae</taxon>
        <taxon>Pyrophorini</taxon>
        <taxon>Ignelater</taxon>
    </lineage>
</organism>
<feature type="region of interest" description="Disordered" evidence="1">
    <location>
        <begin position="117"/>
        <end position="140"/>
    </location>
</feature>
<accession>A0A8K0FWJ0</accession>
<protein>
    <submittedName>
        <fullName evidence="2">Uncharacterized protein</fullName>
    </submittedName>
</protein>
<feature type="compositionally biased region" description="Low complexity" evidence="1">
    <location>
        <begin position="122"/>
        <end position="140"/>
    </location>
</feature>
<feature type="compositionally biased region" description="Acidic residues" evidence="1">
    <location>
        <begin position="10"/>
        <end position="20"/>
    </location>
</feature>
<evidence type="ECO:0000256" key="1">
    <source>
        <dbReference type="SAM" id="MobiDB-lite"/>
    </source>
</evidence>
<evidence type="ECO:0000313" key="2">
    <source>
        <dbReference type="EMBL" id="KAF2881580.1"/>
    </source>
</evidence>
<sequence>MEKVPTAVDYDNETDEGEEDKVEKREGESDIEKDVDSDHEDGMNYQGLFYGERGSGEPQRQGTREREGNHETFAHYQALREIEQQGTISKSEYVEYLLLQIADGMTVNLDIEGDEKANDNLSTTKPSSCTTPTSTARRGW</sequence>
<evidence type="ECO:0000313" key="3">
    <source>
        <dbReference type="Proteomes" id="UP000801492"/>
    </source>
</evidence>
<dbReference type="Proteomes" id="UP000801492">
    <property type="component" value="Unassembled WGS sequence"/>
</dbReference>